<keyword evidence="2" id="KW-1185">Reference proteome</keyword>
<proteinExistence type="predicted"/>
<gene>
    <name evidence="1" type="ORF">Vadar_010472</name>
</gene>
<reference evidence="1 2" key="1">
    <citation type="journal article" date="2021" name="Hortic Res">
        <title>High-quality reference genome and annotation aids understanding of berry development for evergreen blueberry (Vaccinium darrowii).</title>
        <authorList>
            <person name="Yu J."/>
            <person name="Hulse-Kemp A.M."/>
            <person name="Babiker E."/>
            <person name="Staton M."/>
        </authorList>
    </citation>
    <scope>NUCLEOTIDE SEQUENCE [LARGE SCALE GENOMIC DNA]</scope>
    <source>
        <strain evidence="2">cv. NJ 8807/NJ 8810</strain>
        <tissue evidence="1">Young leaf</tissue>
    </source>
</reference>
<comment type="caution">
    <text evidence="1">The sequence shown here is derived from an EMBL/GenBank/DDBJ whole genome shotgun (WGS) entry which is preliminary data.</text>
</comment>
<sequence>MPFTHPYFDFIINHKGKVVTLCDIDPERYCYFDLMSHVSEGVLSDYSAGLGLSISIFCELRGSGYRVERDSDKALINTEAHDHLAKLTVSSWARHALDVRVRSDHITNNGTESFNNWLGPLRGKPILTMLEGIRCKVMSRIQTKYKKGVAWKDGSDGQ</sequence>
<evidence type="ECO:0000313" key="2">
    <source>
        <dbReference type="Proteomes" id="UP000828048"/>
    </source>
</evidence>
<evidence type="ECO:0000313" key="1">
    <source>
        <dbReference type="EMBL" id="KAH7862866.1"/>
    </source>
</evidence>
<dbReference type="EMBL" id="CM037162">
    <property type="protein sequence ID" value="KAH7862866.1"/>
    <property type="molecule type" value="Genomic_DNA"/>
</dbReference>
<protein>
    <submittedName>
        <fullName evidence="1">Uncharacterized protein</fullName>
    </submittedName>
</protein>
<name>A0ACB7ZBM2_9ERIC</name>
<dbReference type="Proteomes" id="UP000828048">
    <property type="component" value="Chromosome 12"/>
</dbReference>
<organism evidence="1 2">
    <name type="scientific">Vaccinium darrowii</name>
    <dbReference type="NCBI Taxonomy" id="229202"/>
    <lineage>
        <taxon>Eukaryota</taxon>
        <taxon>Viridiplantae</taxon>
        <taxon>Streptophyta</taxon>
        <taxon>Embryophyta</taxon>
        <taxon>Tracheophyta</taxon>
        <taxon>Spermatophyta</taxon>
        <taxon>Magnoliopsida</taxon>
        <taxon>eudicotyledons</taxon>
        <taxon>Gunneridae</taxon>
        <taxon>Pentapetalae</taxon>
        <taxon>asterids</taxon>
        <taxon>Ericales</taxon>
        <taxon>Ericaceae</taxon>
        <taxon>Vaccinioideae</taxon>
        <taxon>Vaccinieae</taxon>
        <taxon>Vaccinium</taxon>
    </lineage>
</organism>
<accession>A0ACB7ZBM2</accession>